<dbReference type="STRING" id="411467.BACCAP_02978"/>
<accession>A6NXN2</accession>
<evidence type="ECO:0000313" key="1">
    <source>
        <dbReference type="EMBL" id="EDM99052.1"/>
    </source>
</evidence>
<dbReference type="RefSeq" id="WP_006573500.1">
    <property type="nucleotide sequence ID" value="NZ_AAXG02000028.1"/>
</dbReference>
<dbReference type="Proteomes" id="UP000003639">
    <property type="component" value="Unassembled WGS sequence"/>
</dbReference>
<organism evidence="1 2">
    <name type="scientific">Pseudoflavonifractor capillosus ATCC 29799</name>
    <dbReference type="NCBI Taxonomy" id="411467"/>
    <lineage>
        <taxon>Bacteria</taxon>
        <taxon>Bacillati</taxon>
        <taxon>Bacillota</taxon>
        <taxon>Clostridia</taxon>
        <taxon>Eubacteriales</taxon>
        <taxon>Oscillospiraceae</taxon>
        <taxon>Pseudoflavonifractor</taxon>
    </lineage>
</organism>
<comment type="caution">
    <text evidence="1">The sequence shown here is derived from an EMBL/GenBank/DDBJ whole genome shotgun (WGS) entry which is preliminary data.</text>
</comment>
<proteinExistence type="predicted"/>
<sequence>MGVSMILCEAMTSAEGEASMTWDAAKSKFTRFKPFDDPLYKDLLELVFTHVREYFIVIDRDFIYEIGVLYLSIAAQAMIASLKNRFQEE</sequence>
<dbReference type="EMBL" id="AAXG02000028">
    <property type="protein sequence ID" value="EDM99052.1"/>
    <property type="molecule type" value="Genomic_DNA"/>
</dbReference>
<protein>
    <submittedName>
        <fullName evidence="1">Uncharacterized protein</fullName>
    </submittedName>
</protein>
<reference evidence="1 2" key="1">
    <citation type="submission" date="2007-04" db="EMBL/GenBank/DDBJ databases">
        <authorList>
            <person name="Fulton L."/>
            <person name="Clifton S."/>
            <person name="Fulton B."/>
            <person name="Xu J."/>
            <person name="Minx P."/>
            <person name="Pepin K.H."/>
            <person name="Johnson M."/>
            <person name="Thiruvilangam P."/>
            <person name="Bhonagiri V."/>
            <person name="Nash W.E."/>
            <person name="Mardis E.R."/>
            <person name="Wilson R.K."/>
        </authorList>
    </citation>
    <scope>NUCLEOTIDE SEQUENCE [LARGE SCALE GENOMIC DNA]</scope>
    <source>
        <strain evidence="1 2">ATCC 29799</strain>
    </source>
</reference>
<dbReference type="eggNOG" id="ENOG502Z9XV">
    <property type="taxonomic scope" value="Bacteria"/>
</dbReference>
<dbReference type="AlphaFoldDB" id="A6NXN2"/>
<keyword evidence="2" id="KW-1185">Reference proteome</keyword>
<evidence type="ECO:0000313" key="2">
    <source>
        <dbReference type="Proteomes" id="UP000003639"/>
    </source>
</evidence>
<gene>
    <name evidence="1" type="ORF">BACCAP_02978</name>
</gene>
<reference evidence="1 2" key="2">
    <citation type="submission" date="2007-06" db="EMBL/GenBank/DDBJ databases">
        <title>Draft genome sequence of Pseudoflavonifractor capillosus ATCC 29799.</title>
        <authorList>
            <person name="Sudarsanam P."/>
            <person name="Ley R."/>
            <person name="Guruge J."/>
            <person name="Turnbaugh P.J."/>
            <person name="Mahowald M."/>
            <person name="Liep D."/>
            <person name="Gordon J."/>
        </authorList>
    </citation>
    <scope>NUCLEOTIDE SEQUENCE [LARGE SCALE GENOMIC DNA]</scope>
    <source>
        <strain evidence="1 2">ATCC 29799</strain>
    </source>
</reference>
<name>A6NXN2_9FIRM</name>